<comment type="caution">
    <text evidence="7">The sequence shown here is derived from an EMBL/GenBank/DDBJ whole genome shotgun (WGS) entry which is preliminary data.</text>
</comment>
<name>A0A6I4IW87_9SPHN</name>
<evidence type="ECO:0000256" key="5">
    <source>
        <dbReference type="ARBA" id="ARBA00023136"/>
    </source>
</evidence>
<gene>
    <name evidence="7" type="ORF">GON01_00065</name>
</gene>
<feature type="transmembrane region" description="Helical" evidence="6">
    <location>
        <begin position="71"/>
        <end position="92"/>
    </location>
</feature>
<protein>
    <submittedName>
        <fullName evidence="7">Lysoplasmalogenase</fullName>
    </submittedName>
</protein>
<keyword evidence="4 6" id="KW-1133">Transmembrane helix</keyword>
<keyword evidence="5 6" id="KW-0472">Membrane</keyword>
<evidence type="ECO:0000256" key="6">
    <source>
        <dbReference type="SAM" id="Phobius"/>
    </source>
</evidence>
<reference evidence="7 8" key="1">
    <citation type="submission" date="2019-12" db="EMBL/GenBank/DDBJ databases">
        <authorList>
            <person name="Huq M.A."/>
        </authorList>
    </citation>
    <scope>NUCLEOTIDE SEQUENCE [LARGE SCALE GENOMIC DNA]</scope>
    <source>
        <strain evidence="7 8">MAH-20</strain>
    </source>
</reference>
<keyword evidence="8" id="KW-1185">Reference proteome</keyword>
<evidence type="ECO:0000256" key="1">
    <source>
        <dbReference type="ARBA" id="ARBA00004141"/>
    </source>
</evidence>
<feature type="transmembrane region" description="Helical" evidence="6">
    <location>
        <begin position="123"/>
        <end position="141"/>
    </location>
</feature>
<evidence type="ECO:0000256" key="2">
    <source>
        <dbReference type="ARBA" id="ARBA00007375"/>
    </source>
</evidence>
<evidence type="ECO:0000313" key="8">
    <source>
        <dbReference type="Proteomes" id="UP000441389"/>
    </source>
</evidence>
<dbReference type="EMBL" id="WQMS01000001">
    <property type="protein sequence ID" value="MVO76336.1"/>
    <property type="molecule type" value="Genomic_DNA"/>
</dbReference>
<dbReference type="Proteomes" id="UP000441389">
    <property type="component" value="Unassembled WGS sequence"/>
</dbReference>
<keyword evidence="3 6" id="KW-0812">Transmembrane</keyword>
<proteinExistence type="inferred from homology"/>
<dbReference type="Pfam" id="PF07947">
    <property type="entry name" value="YhhN"/>
    <property type="match status" value="1"/>
</dbReference>
<dbReference type="InterPro" id="IPR012506">
    <property type="entry name" value="TMEM86B-like"/>
</dbReference>
<comment type="subcellular location">
    <subcellularLocation>
        <location evidence="1">Membrane</location>
        <topology evidence="1">Multi-pass membrane protein</topology>
    </subcellularLocation>
</comment>
<evidence type="ECO:0000256" key="4">
    <source>
        <dbReference type="ARBA" id="ARBA00022989"/>
    </source>
</evidence>
<organism evidence="7 8">
    <name type="scientific">Sphingomonas horti</name>
    <dbReference type="NCBI Taxonomy" id="2682842"/>
    <lineage>
        <taxon>Bacteria</taxon>
        <taxon>Pseudomonadati</taxon>
        <taxon>Pseudomonadota</taxon>
        <taxon>Alphaproteobacteria</taxon>
        <taxon>Sphingomonadales</taxon>
        <taxon>Sphingomonadaceae</taxon>
        <taxon>Sphingomonas</taxon>
    </lineage>
</organism>
<evidence type="ECO:0000256" key="3">
    <source>
        <dbReference type="ARBA" id="ARBA00022692"/>
    </source>
</evidence>
<dbReference type="AlphaFoldDB" id="A0A6I4IW87"/>
<dbReference type="GO" id="GO:0016020">
    <property type="term" value="C:membrane"/>
    <property type="evidence" value="ECO:0007669"/>
    <property type="project" value="UniProtKB-SubCell"/>
</dbReference>
<comment type="similarity">
    <text evidence="2">Belongs to the TMEM86 family.</text>
</comment>
<dbReference type="RefSeq" id="WP_181600135.1">
    <property type="nucleotide sequence ID" value="NZ_WQMS01000001.1"/>
</dbReference>
<evidence type="ECO:0000313" key="7">
    <source>
        <dbReference type="EMBL" id="MVO76336.1"/>
    </source>
</evidence>
<accession>A0A6I4IW87</accession>
<sequence length="200" mass="20409">MNALFLAALAAGLSYWPASHLAIDPALLLAWKGAGVGLLALWAAGRARGADGWLLTAVLALGAAGDVLLEVALTPGGAVFLCGHLVAIALYLRNRRAGAGWWPLLLVPVVGAAGAMLPADPAAAPGMALYGIGVAAMAACAAMSRFRLAAAGALMFTVSDLLIFARLGPLTGSILPSLLVWSLYFLGQALIAWDVGRRRA</sequence>
<feature type="transmembrane region" description="Helical" evidence="6">
    <location>
        <begin position="99"/>
        <end position="117"/>
    </location>
</feature>